<dbReference type="Gene3D" id="1.10.10.60">
    <property type="entry name" value="Homeodomain-like"/>
    <property type="match status" value="1"/>
</dbReference>
<dbReference type="InterPro" id="IPR009057">
    <property type="entry name" value="Homeodomain-like_sf"/>
</dbReference>
<evidence type="ECO:0000256" key="4">
    <source>
        <dbReference type="PROSITE-ProRule" id="PRU00335"/>
    </source>
</evidence>
<dbReference type="InterPro" id="IPR001647">
    <property type="entry name" value="HTH_TetR"/>
</dbReference>
<sequence>MGKGKQTKQQILAKGLALASETGLNDLTIGMLATASGMSKSGLFGHFNSKETMQLNVLEYASDLFKEHVILACDKDTRGLVKLNQLCENWLNWYKPDAATCIFINAAAEFDDQPGALREHIQATLKNWLSYLQHIVSQAIQDGDFAADTCPKQFVFELYSLYLGSQNLRWLSLEDDERSRFKTGFNALLDKYGAKTHEQ</sequence>
<evidence type="ECO:0000313" key="6">
    <source>
        <dbReference type="EMBL" id="KID57405.1"/>
    </source>
</evidence>
<dbReference type="InterPro" id="IPR011075">
    <property type="entry name" value="TetR_C"/>
</dbReference>
<dbReference type="PROSITE" id="PS50977">
    <property type="entry name" value="HTH_TETR_2"/>
    <property type="match status" value="1"/>
</dbReference>
<name>A0A0C1QDD9_9GAMM</name>
<gene>
    <name evidence="6" type="ORF">JF50_09365</name>
</gene>
<proteinExistence type="predicted"/>
<reference evidence="6 7" key="1">
    <citation type="submission" date="2014-12" db="EMBL/GenBank/DDBJ databases">
        <title>Draft Genome Sequence of Pseudoalteromonas luteoviolacea HI1.</title>
        <authorList>
            <person name="Asahina A.Y."/>
            <person name="Hadfield M.G."/>
        </authorList>
    </citation>
    <scope>NUCLEOTIDE SEQUENCE [LARGE SCALE GENOMIC DNA]</scope>
    <source>
        <strain evidence="6 7">HI1</strain>
    </source>
</reference>
<feature type="DNA-binding region" description="H-T-H motif" evidence="4">
    <location>
        <begin position="28"/>
        <end position="47"/>
    </location>
</feature>
<evidence type="ECO:0000256" key="1">
    <source>
        <dbReference type="ARBA" id="ARBA00023015"/>
    </source>
</evidence>
<dbReference type="RefSeq" id="WP_039609176.1">
    <property type="nucleotide sequence ID" value="NZ_JWIC01000005.1"/>
</dbReference>
<dbReference type="Gene3D" id="1.10.357.10">
    <property type="entry name" value="Tetracycline Repressor, domain 2"/>
    <property type="match status" value="1"/>
</dbReference>
<dbReference type="Pfam" id="PF00440">
    <property type="entry name" value="TetR_N"/>
    <property type="match status" value="1"/>
</dbReference>
<dbReference type="SUPFAM" id="SSF46689">
    <property type="entry name" value="Homeodomain-like"/>
    <property type="match status" value="1"/>
</dbReference>
<organism evidence="6 7">
    <name type="scientific">Pseudoalteromonas luteoviolacea</name>
    <dbReference type="NCBI Taxonomy" id="43657"/>
    <lineage>
        <taxon>Bacteria</taxon>
        <taxon>Pseudomonadati</taxon>
        <taxon>Pseudomonadota</taxon>
        <taxon>Gammaproteobacteria</taxon>
        <taxon>Alteromonadales</taxon>
        <taxon>Pseudoalteromonadaceae</taxon>
        <taxon>Pseudoalteromonas</taxon>
    </lineage>
</organism>
<comment type="caution">
    <text evidence="6">The sequence shown here is derived from an EMBL/GenBank/DDBJ whole genome shotgun (WGS) entry which is preliminary data.</text>
</comment>
<evidence type="ECO:0000259" key="5">
    <source>
        <dbReference type="PROSITE" id="PS50977"/>
    </source>
</evidence>
<keyword evidence="2 4" id="KW-0238">DNA-binding</keyword>
<dbReference type="EMBL" id="JWIC01000005">
    <property type="protein sequence ID" value="KID57405.1"/>
    <property type="molecule type" value="Genomic_DNA"/>
</dbReference>
<dbReference type="InterPro" id="IPR036271">
    <property type="entry name" value="Tet_transcr_reg_TetR-rel_C_sf"/>
</dbReference>
<keyword evidence="3" id="KW-0804">Transcription</keyword>
<evidence type="ECO:0000256" key="3">
    <source>
        <dbReference type="ARBA" id="ARBA00023163"/>
    </source>
</evidence>
<dbReference type="OrthoDB" id="326421at2"/>
<evidence type="ECO:0000313" key="7">
    <source>
        <dbReference type="Proteomes" id="UP000031327"/>
    </source>
</evidence>
<feature type="domain" description="HTH tetR-type" evidence="5">
    <location>
        <begin position="5"/>
        <end position="65"/>
    </location>
</feature>
<dbReference type="AlphaFoldDB" id="A0A0C1QDD9"/>
<dbReference type="PANTHER" id="PTHR47506:SF6">
    <property type="entry name" value="HTH-TYPE TRANSCRIPTIONAL REPRESSOR NEMR"/>
    <property type="match status" value="1"/>
</dbReference>
<keyword evidence="1" id="KW-0805">Transcription regulation</keyword>
<evidence type="ECO:0000256" key="2">
    <source>
        <dbReference type="ARBA" id="ARBA00023125"/>
    </source>
</evidence>
<accession>A0A0C1QDD9</accession>
<dbReference type="SUPFAM" id="SSF48498">
    <property type="entry name" value="Tetracyclin repressor-like, C-terminal domain"/>
    <property type="match status" value="1"/>
</dbReference>
<dbReference type="Pfam" id="PF16925">
    <property type="entry name" value="TetR_C_13"/>
    <property type="match status" value="1"/>
</dbReference>
<dbReference type="Proteomes" id="UP000031327">
    <property type="component" value="Unassembled WGS sequence"/>
</dbReference>
<dbReference type="GO" id="GO:0003677">
    <property type="term" value="F:DNA binding"/>
    <property type="evidence" value="ECO:0007669"/>
    <property type="project" value="UniProtKB-UniRule"/>
</dbReference>
<protein>
    <submittedName>
        <fullName evidence="6">TetR family transcriptional regulator</fullName>
    </submittedName>
</protein>
<dbReference type="PANTHER" id="PTHR47506">
    <property type="entry name" value="TRANSCRIPTIONAL REGULATORY PROTEIN"/>
    <property type="match status" value="1"/>
</dbReference>